<gene>
    <name evidence="2" type="primary">LOC108701268</name>
</gene>
<dbReference type="RefSeq" id="XP_018091156.1">
    <property type="nucleotide sequence ID" value="XM_018235667.2"/>
</dbReference>
<sequence length="261" mass="29925">MDAMDCWDDLGMILGTRTKNIEEVPDYVNVSTNWLWKQKRKLTCLFCSKRNTWISSREVFLGDIAYGSILTEKERKVAEEANQRTLRILFDALEKKDSVLVEKCGDANGLLRQKNCPMIPMCLVQDLITKLQNVEFRKREYMVHESYDLTDSDKIIIYLSPHFWLQKETLDIGSRPGTLILAAAQILGYKYYAETPTDEGHVQQHPPTVPLSAYSICSAFESWMRHRGLYSGSYSCCGEESRDSVCAISDLSIWLNDIAQL</sequence>
<dbReference type="AlphaFoldDB" id="A0A8J0TU37"/>
<name>A0A8J0TU37_XENLA</name>
<dbReference type="KEGG" id="xla:108701268"/>
<protein>
    <submittedName>
        <fullName evidence="2">Uncharacterized protein LOC108701268</fullName>
    </submittedName>
</protein>
<dbReference type="GeneID" id="108701268"/>
<dbReference type="OrthoDB" id="8896123at2759"/>
<dbReference type="Proteomes" id="UP000186698">
    <property type="component" value="Chromosome 9_10L"/>
</dbReference>
<keyword evidence="1" id="KW-1185">Reference proteome</keyword>
<evidence type="ECO:0000313" key="2">
    <source>
        <dbReference type="RefSeq" id="XP_018091156.1"/>
    </source>
</evidence>
<reference evidence="2" key="1">
    <citation type="submission" date="2025-08" db="UniProtKB">
        <authorList>
            <consortium name="RefSeq"/>
        </authorList>
    </citation>
    <scope>IDENTIFICATION</scope>
    <source>
        <strain evidence="2">J_2021</strain>
        <tissue evidence="2">Erythrocytes</tissue>
    </source>
</reference>
<evidence type="ECO:0000313" key="1">
    <source>
        <dbReference type="Proteomes" id="UP000186698"/>
    </source>
</evidence>
<organism evidence="1 2">
    <name type="scientific">Xenopus laevis</name>
    <name type="common">African clawed frog</name>
    <dbReference type="NCBI Taxonomy" id="8355"/>
    <lineage>
        <taxon>Eukaryota</taxon>
        <taxon>Metazoa</taxon>
        <taxon>Chordata</taxon>
        <taxon>Craniata</taxon>
        <taxon>Vertebrata</taxon>
        <taxon>Euteleostomi</taxon>
        <taxon>Amphibia</taxon>
        <taxon>Batrachia</taxon>
        <taxon>Anura</taxon>
        <taxon>Pipoidea</taxon>
        <taxon>Pipidae</taxon>
        <taxon>Xenopodinae</taxon>
        <taxon>Xenopus</taxon>
        <taxon>Xenopus</taxon>
    </lineage>
</organism>
<accession>A0A8J0TU37</accession>
<proteinExistence type="predicted"/>